<protein>
    <submittedName>
        <fullName evidence="2">Uncharacterized protein</fullName>
    </submittedName>
</protein>
<keyword evidence="3" id="KW-1185">Reference proteome</keyword>
<name>A0A151N845_ALLMI</name>
<feature type="chain" id="PRO_5007585817" evidence="1">
    <location>
        <begin position="18"/>
        <end position="131"/>
    </location>
</feature>
<reference evidence="2 3" key="1">
    <citation type="journal article" date="2012" name="Genome Biol.">
        <title>Sequencing three crocodilian genomes to illuminate the evolution of archosaurs and amniotes.</title>
        <authorList>
            <person name="St John J.A."/>
            <person name="Braun E.L."/>
            <person name="Isberg S.R."/>
            <person name="Miles L.G."/>
            <person name="Chong A.Y."/>
            <person name="Gongora J."/>
            <person name="Dalzell P."/>
            <person name="Moran C."/>
            <person name="Bed'hom B."/>
            <person name="Abzhanov A."/>
            <person name="Burgess S.C."/>
            <person name="Cooksey A.M."/>
            <person name="Castoe T.A."/>
            <person name="Crawford N.G."/>
            <person name="Densmore L.D."/>
            <person name="Drew J.C."/>
            <person name="Edwards S.V."/>
            <person name="Faircloth B.C."/>
            <person name="Fujita M.K."/>
            <person name="Greenwold M.J."/>
            <person name="Hoffmann F.G."/>
            <person name="Howard J.M."/>
            <person name="Iguchi T."/>
            <person name="Janes D.E."/>
            <person name="Khan S.Y."/>
            <person name="Kohno S."/>
            <person name="de Koning A.J."/>
            <person name="Lance S.L."/>
            <person name="McCarthy F.M."/>
            <person name="McCormack J.E."/>
            <person name="Merchant M.E."/>
            <person name="Peterson D.G."/>
            <person name="Pollock D.D."/>
            <person name="Pourmand N."/>
            <person name="Raney B.J."/>
            <person name="Roessler K.A."/>
            <person name="Sanford J.R."/>
            <person name="Sawyer R.H."/>
            <person name="Schmidt C.J."/>
            <person name="Triplett E.W."/>
            <person name="Tuberville T.D."/>
            <person name="Venegas-Anaya M."/>
            <person name="Howard J.T."/>
            <person name="Jarvis E.D."/>
            <person name="Guillette L.J.Jr."/>
            <person name="Glenn T.C."/>
            <person name="Green R.E."/>
            <person name="Ray D.A."/>
        </authorList>
    </citation>
    <scope>NUCLEOTIDE SEQUENCE [LARGE SCALE GENOMIC DNA]</scope>
    <source>
        <strain evidence="2">KSC_2009_1</strain>
    </source>
</reference>
<evidence type="ECO:0000256" key="1">
    <source>
        <dbReference type="SAM" id="SignalP"/>
    </source>
</evidence>
<accession>A0A151N845</accession>
<evidence type="ECO:0000313" key="3">
    <source>
        <dbReference type="Proteomes" id="UP000050525"/>
    </source>
</evidence>
<gene>
    <name evidence="2" type="ORF">Y1Q_0011304</name>
</gene>
<dbReference type="Proteomes" id="UP000050525">
    <property type="component" value="Unassembled WGS sequence"/>
</dbReference>
<dbReference type="EMBL" id="AKHW03003826">
    <property type="protein sequence ID" value="KYO32984.1"/>
    <property type="molecule type" value="Genomic_DNA"/>
</dbReference>
<sequence>MMMLCLLLANSSTLQHGNIGLEGVSWASPLHLQGVSELSLKAGQEHCGMVLERPTAPVFRSAAEASTRPSDLLRENAIATAVSGALPKSGQDQALLKMSNSQSLHMKCKGPGSGPPHKELGRLTARLQCLQ</sequence>
<keyword evidence="1" id="KW-0732">Signal</keyword>
<proteinExistence type="predicted"/>
<organism evidence="2 3">
    <name type="scientific">Alligator mississippiensis</name>
    <name type="common">American alligator</name>
    <dbReference type="NCBI Taxonomy" id="8496"/>
    <lineage>
        <taxon>Eukaryota</taxon>
        <taxon>Metazoa</taxon>
        <taxon>Chordata</taxon>
        <taxon>Craniata</taxon>
        <taxon>Vertebrata</taxon>
        <taxon>Euteleostomi</taxon>
        <taxon>Archelosauria</taxon>
        <taxon>Archosauria</taxon>
        <taxon>Crocodylia</taxon>
        <taxon>Alligatoridae</taxon>
        <taxon>Alligatorinae</taxon>
        <taxon>Alligator</taxon>
    </lineage>
</organism>
<dbReference type="AlphaFoldDB" id="A0A151N845"/>
<evidence type="ECO:0000313" key="2">
    <source>
        <dbReference type="EMBL" id="KYO32984.1"/>
    </source>
</evidence>
<comment type="caution">
    <text evidence="2">The sequence shown here is derived from an EMBL/GenBank/DDBJ whole genome shotgun (WGS) entry which is preliminary data.</text>
</comment>
<feature type="signal peptide" evidence="1">
    <location>
        <begin position="1"/>
        <end position="17"/>
    </location>
</feature>